<dbReference type="Proteomes" id="UP000239757">
    <property type="component" value="Unassembled WGS sequence"/>
</dbReference>
<name>A0A2P5W6X2_GOSBA</name>
<proteinExistence type="predicted"/>
<dbReference type="EMBL" id="KZ668833">
    <property type="protein sequence ID" value="PPR86832.1"/>
    <property type="molecule type" value="Genomic_DNA"/>
</dbReference>
<protein>
    <submittedName>
        <fullName evidence="1">Uncharacterized protein</fullName>
    </submittedName>
</protein>
<reference evidence="1 2" key="1">
    <citation type="submission" date="2015-01" db="EMBL/GenBank/DDBJ databases">
        <title>Genome of allotetraploid Gossypium barbadense reveals genomic plasticity and fiber elongation in cotton evolution.</title>
        <authorList>
            <person name="Chen X."/>
            <person name="Liu X."/>
            <person name="Zhao B."/>
            <person name="Zheng H."/>
            <person name="Hu Y."/>
            <person name="Lu G."/>
            <person name="Yang C."/>
            <person name="Chen J."/>
            <person name="Shan C."/>
            <person name="Zhang L."/>
            <person name="Zhou Y."/>
            <person name="Wang L."/>
            <person name="Guo W."/>
            <person name="Bai Y."/>
            <person name="Ruan J."/>
            <person name="Shangguan X."/>
            <person name="Mao Y."/>
            <person name="Jiang J."/>
            <person name="Zhu Y."/>
            <person name="Lei J."/>
            <person name="Kang H."/>
            <person name="Chen S."/>
            <person name="He X."/>
            <person name="Wang R."/>
            <person name="Wang Y."/>
            <person name="Chen J."/>
            <person name="Wang L."/>
            <person name="Yu S."/>
            <person name="Wang B."/>
            <person name="Wei J."/>
            <person name="Song S."/>
            <person name="Lu X."/>
            <person name="Gao Z."/>
            <person name="Gu W."/>
            <person name="Deng X."/>
            <person name="Ma D."/>
            <person name="Wang S."/>
            <person name="Liang W."/>
            <person name="Fang L."/>
            <person name="Cai C."/>
            <person name="Zhu X."/>
            <person name="Zhou B."/>
            <person name="Zhang Y."/>
            <person name="Chen Z."/>
            <person name="Xu S."/>
            <person name="Zhu R."/>
            <person name="Wang S."/>
            <person name="Zhang T."/>
            <person name="Zhao G."/>
        </authorList>
    </citation>
    <scope>NUCLEOTIDE SEQUENCE [LARGE SCALE GENOMIC DNA]</scope>
    <source>
        <strain evidence="2">cv. Xinhai21</strain>
        <tissue evidence="1">Leaf</tissue>
    </source>
</reference>
<dbReference type="OrthoDB" id="10297291at2759"/>
<dbReference type="AlphaFoldDB" id="A0A2P5W6X2"/>
<evidence type="ECO:0000313" key="1">
    <source>
        <dbReference type="EMBL" id="PPR86832.1"/>
    </source>
</evidence>
<organism evidence="1 2">
    <name type="scientific">Gossypium barbadense</name>
    <name type="common">Sea Island cotton</name>
    <name type="synonym">Hibiscus barbadensis</name>
    <dbReference type="NCBI Taxonomy" id="3634"/>
    <lineage>
        <taxon>Eukaryota</taxon>
        <taxon>Viridiplantae</taxon>
        <taxon>Streptophyta</taxon>
        <taxon>Embryophyta</taxon>
        <taxon>Tracheophyta</taxon>
        <taxon>Spermatophyta</taxon>
        <taxon>Magnoliopsida</taxon>
        <taxon>eudicotyledons</taxon>
        <taxon>Gunneridae</taxon>
        <taxon>Pentapetalae</taxon>
        <taxon>rosids</taxon>
        <taxon>malvids</taxon>
        <taxon>Malvales</taxon>
        <taxon>Malvaceae</taxon>
        <taxon>Malvoideae</taxon>
        <taxon>Gossypium</taxon>
    </lineage>
</organism>
<accession>A0A2P5W6X2</accession>
<sequence length="133" mass="14443">MVFFLIELKDILDGLSDPKLKIISEASTWVGTLLVKGKEKTRAAEDLFEPPKLYEGPVCSSLGQCRLLPDSDGMMDGVQGSEDTPENAETGKVKPVLLSKVDIHRCSGLLTEIEAKTGLFLTELQGFSEAPAF</sequence>
<gene>
    <name evidence="1" type="ORF">GOBAR_AA33855</name>
</gene>
<evidence type="ECO:0000313" key="2">
    <source>
        <dbReference type="Proteomes" id="UP000239757"/>
    </source>
</evidence>